<evidence type="ECO:0000259" key="1">
    <source>
        <dbReference type="Pfam" id="PF12022"/>
    </source>
</evidence>
<dbReference type="InterPro" id="IPR009316">
    <property type="entry name" value="COG2"/>
</dbReference>
<proteinExistence type="predicted"/>
<dbReference type="OrthoDB" id="332281at2759"/>
<feature type="non-terminal residue" evidence="2">
    <location>
        <position position="337"/>
    </location>
</feature>
<dbReference type="GO" id="GO:0007030">
    <property type="term" value="P:Golgi organization"/>
    <property type="evidence" value="ECO:0007669"/>
    <property type="project" value="InterPro"/>
</dbReference>
<name>A0A1Y1WDM4_9FUNG</name>
<feature type="domain" description="COG complex component COG2 C-terminal" evidence="1">
    <location>
        <begin position="261"/>
        <end position="336"/>
    </location>
</feature>
<accession>A0A1Y1WDM4</accession>
<dbReference type="GO" id="GO:0016020">
    <property type="term" value="C:membrane"/>
    <property type="evidence" value="ECO:0007669"/>
    <property type="project" value="InterPro"/>
</dbReference>
<dbReference type="PANTHER" id="PTHR12961">
    <property type="entry name" value="CONSERVED OLIGOMERIC GOLGI COMPLEX COMPONENT 2"/>
    <property type="match status" value="1"/>
</dbReference>
<dbReference type="GO" id="GO:0015031">
    <property type="term" value="P:protein transport"/>
    <property type="evidence" value="ECO:0007669"/>
    <property type="project" value="InterPro"/>
</dbReference>
<dbReference type="GeneID" id="63801200"/>
<dbReference type="Proteomes" id="UP000193922">
    <property type="component" value="Unassembled WGS sequence"/>
</dbReference>
<dbReference type="InterPro" id="IPR024603">
    <property type="entry name" value="COG_complex_COG2_C"/>
</dbReference>
<dbReference type="GO" id="GO:0017119">
    <property type="term" value="C:Golgi transport complex"/>
    <property type="evidence" value="ECO:0007669"/>
    <property type="project" value="TreeGrafter"/>
</dbReference>
<gene>
    <name evidence="2" type="ORF">DL89DRAFT_221940</name>
</gene>
<protein>
    <recommendedName>
        <fullName evidence="1">COG complex component COG2 C-terminal domain-containing protein</fullName>
    </recommendedName>
</protein>
<evidence type="ECO:0000313" key="2">
    <source>
        <dbReference type="EMBL" id="ORX71633.1"/>
    </source>
</evidence>
<keyword evidence="3" id="KW-1185">Reference proteome</keyword>
<comment type="caution">
    <text evidence="2">The sequence shown here is derived from an EMBL/GenBank/DDBJ whole genome shotgun (WGS) entry which is preliminary data.</text>
</comment>
<reference evidence="2 3" key="1">
    <citation type="submission" date="2016-07" db="EMBL/GenBank/DDBJ databases">
        <title>Pervasive Adenine N6-methylation of Active Genes in Fungi.</title>
        <authorList>
            <consortium name="DOE Joint Genome Institute"/>
            <person name="Mondo S.J."/>
            <person name="Dannebaum R.O."/>
            <person name="Kuo R.C."/>
            <person name="Labutti K."/>
            <person name="Haridas S."/>
            <person name="Kuo A."/>
            <person name="Salamov A."/>
            <person name="Ahrendt S.R."/>
            <person name="Lipzen A."/>
            <person name="Sullivan W."/>
            <person name="Andreopoulos W.B."/>
            <person name="Clum A."/>
            <person name="Lindquist E."/>
            <person name="Daum C."/>
            <person name="Ramamoorthy G.K."/>
            <person name="Gryganskyi A."/>
            <person name="Culley D."/>
            <person name="Magnuson J.K."/>
            <person name="James T.Y."/>
            <person name="O'Malley M.A."/>
            <person name="Stajich J.E."/>
            <person name="Spatafora J.W."/>
            <person name="Visel A."/>
            <person name="Grigoriev I.V."/>
        </authorList>
    </citation>
    <scope>NUCLEOTIDE SEQUENCE [LARGE SCALE GENOMIC DNA]</scope>
    <source>
        <strain evidence="2 3">ATCC 12442</strain>
    </source>
</reference>
<evidence type="ECO:0000313" key="3">
    <source>
        <dbReference type="Proteomes" id="UP000193922"/>
    </source>
</evidence>
<dbReference type="GO" id="GO:0006891">
    <property type="term" value="P:intra-Golgi vesicle-mediated transport"/>
    <property type="evidence" value="ECO:0007669"/>
    <property type="project" value="TreeGrafter"/>
</dbReference>
<dbReference type="Pfam" id="PF12022">
    <property type="entry name" value="COG2_C"/>
    <property type="match status" value="1"/>
</dbReference>
<dbReference type="STRING" id="61395.A0A1Y1WDM4"/>
<organism evidence="2 3">
    <name type="scientific">Linderina pennispora</name>
    <dbReference type="NCBI Taxonomy" id="61395"/>
    <lineage>
        <taxon>Eukaryota</taxon>
        <taxon>Fungi</taxon>
        <taxon>Fungi incertae sedis</taxon>
        <taxon>Zoopagomycota</taxon>
        <taxon>Kickxellomycotina</taxon>
        <taxon>Kickxellomycetes</taxon>
        <taxon>Kickxellales</taxon>
        <taxon>Kickxellaceae</taxon>
        <taxon>Linderina</taxon>
    </lineage>
</organism>
<dbReference type="EMBL" id="MCFD01000004">
    <property type="protein sequence ID" value="ORX71633.1"/>
    <property type="molecule type" value="Genomic_DNA"/>
</dbReference>
<dbReference type="AlphaFoldDB" id="A0A1Y1WDM4"/>
<dbReference type="RefSeq" id="XP_040745148.1">
    <property type="nucleotide sequence ID" value="XM_040884552.1"/>
</dbReference>
<dbReference type="PANTHER" id="PTHR12961:SF0">
    <property type="entry name" value="CONSERVED OLIGOMERIC GOLGI COMPLEX SUBUNIT 2"/>
    <property type="match status" value="1"/>
</dbReference>
<sequence length="337" mass="38120">MLRVFIDLARLLDRANAILAEAAQSKNEGDLSEHVKCLERAAVDFSQIKYFIGKGGDSPFVQQAETRMRGIEKALKLALYTFFVRCVDQHLAYFSEDADTQDETENLLWLSQCLRAYSTIDEQAEAESILRNRLVKPFVHGAVAGQPGKGMGMDSQALADMLERIIGFVARVGIPLVDGVCAHLPTSQYNLKTQVFWHEISDAIMTSLPLLFVPGMPDRFHHNYQIVCRFVRDFSDLFKHADSISAAVDFAKDEHFVEFHRKWQLSAYFAIRKTQIIDAIEGKEPATPTRKSLDRVQLGLCTDTAALAVWAIRRCWSADVYLAPLAFRFWQLSIQVV</sequence>